<feature type="compositionally biased region" description="Polar residues" evidence="2">
    <location>
        <begin position="115"/>
        <end position="130"/>
    </location>
</feature>
<keyword evidence="4" id="KW-1185">Reference proteome</keyword>
<dbReference type="HOGENOM" id="CLU_1063397_0_0_1"/>
<keyword evidence="1" id="KW-0175">Coiled coil</keyword>
<evidence type="ECO:0000313" key="3">
    <source>
        <dbReference type="EMBL" id="CAK88633.1"/>
    </source>
</evidence>
<dbReference type="Proteomes" id="UP000000600">
    <property type="component" value="Unassembled WGS sequence"/>
</dbReference>
<feature type="region of interest" description="Disordered" evidence="2">
    <location>
        <begin position="115"/>
        <end position="169"/>
    </location>
</feature>
<feature type="coiled-coil region" evidence="1">
    <location>
        <begin position="190"/>
        <end position="217"/>
    </location>
</feature>
<dbReference type="KEGG" id="ptm:GSPATT00021801001"/>
<proteinExistence type="predicted"/>
<feature type="compositionally biased region" description="Acidic residues" evidence="2">
    <location>
        <begin position="133"/>
        <end position="169"/>
    </location>
</feature>
<dbReference type="AlphaFoldDB" id="A0E016"/>
<sequence>MSYRQQYQYYNNPQQTNQSYSTTSQRSQQSLQQQPFIPQQQNPYVQNNQKNQLNLNQMIPKSTSNPFTQQVNIQQSQKGPQFLFSQEQSNVNQPVAQKLLNKQQYQQDPKILQNQQNGKDNLKQAKNNKIQNDEEELEYEDVDYEENQQEEEDDQQKDDTEQYDTEEEIENQKNIKQQVDVDKYKSVTEIDSIRKEVNKINKELDKLDQELQGTLIMSRINFGEQTVLDISASRDLSYQQYLKEFEQFKQQKQVNPRSMNKS</sequence>
<evidence type="ECO:0000256" key="1">
    <source>
        <dbReference type="SAM" id="Coils"/>
    </source>
</evidence>
<dbReference type="OMA" id="QKGPQFL"/>
<organism evidence="3 4">
    <name type="scientific">Paramecium tetraurelia</name>
    <dbReference type="NCBI Taxonomy" id="5888"/>
    <lineage>
        <taxon>Eukaryota</taxon>
        <taxon>Sar</taxon>
        <taxon>Alveolata</taxon>
        <taxon>Ciliophora</taxon>
        <taxon>Intramacronucleata</taxon>
        <taxon>Oligohymenophorea</taxon>
        <taxon>Peniculida</taxon>
        <taxon>Parameciidae</taxon>
        <taxon>Paramecium</taxon>
    </lineage>
</organism>
<protein>
    <submittedName>
        <fullName evidence="3">Uncharacterized protein</fullName>
    </submittedName>
</protein>
<gene>
    <name evidence="3" type="ORF">GSPATT00021801001</name>
</gene>
<feature type="region of interest" description="Disordered" evidence="2">
    <location>
        <begin position="1"/>
        <end position="34"/>
    </location>
</feature>
<accession>A0E016</accession>
<evidence type="ECO:0000256" key="2">
    <source>
        <dbReference type="SAM" id="MobiDB-lite"/>
    </source>
</evidence>
<reference evidence="3 4" key="1">
    <citation type="journal article" date="2006" name="Nature">
        <title>Global trends of whole-genome duplications revealed by the ciliate Paramecium tetraurelia.</title>
        <authorList>
            <consortium name="Genoscope"/>
            <person name="Aury J.-M."/>
            <person name="Jaillon O."/>
            <person name="Duret L."/>
            <person name="Noel B."/>
            <person name="Jubin C."/>
            <person name="Porcel B.M."/>
            <person name="Segurens B."/>
            <person name="Daubin V."/>
            <person name="Anthouard V."/>
            <person name="Aiach N."/>
            <person name="Arnaiz O."/>
            <person name="Billaut A."/>
            <person name="Beisson J."/>
            <person name="Blanc I."/>
            <person name="Bouhouche K."/>
            <person name="Camara F."/>
            <person name="Duharcourt S."/>
            <person name="Guigo R."/>
            <person name="Gogendeau D."/>
            <person name="Katinka M."/>
            <person name="Keller A.-M."/>
            <person name="Kissmehl R."/>
            <person name="Klotz C."/>
            <person name="Koll F."/>
            <person name="Le Moue A."/>
            <person name="Lepere C."/>
            <person name="Malinsky S."/>
            <person name="Nowacki M."/>
            <person name="Nowak J.K."/>
            <person name="Plattner H."/>
            <person name="Poulain J."/>
            <person name="Ruiz F."/>
            <person name="Serrano V."/>
            <person name="Zagulski M."/>
            <person name="Dessen P."/>
            <person name="Betermier M."/>
            <person name="Weissenbach J."/>
            <person name="Scarpelli C."/>
            <person name="Schachter V."/>
            <person name="Sperling L."/>
            <person name="Meyer E."/>
            <person name="Cohen J."/>
            <person name="Wincker P."/>
        </authorList>
    </citation>
    <scope>NUCLEOTIDE SEQUENCE [LARGE SCALE GENOMIC DNA]</scope>
    <source>
        <strain evidence="3 4">Stock d4-2</strain>
    </source>
</reference>
<dbReference type="RefSeq" id="XP_001456030.1">
    <property type="nucleotide sequence ID" value="XM_001455993.1"/>
</dbReference>
<name>A0E016_PARTE</name>
<dbReference type="OrthoDB" id="312659at2759"/>
<dbReference type="InParanoid" id="A0E016"/>
<evidence type="ECO:0000313" key="4">
    <source>
        <dbReference type="Proteomes" id="UP000000600"/>
    </source>
</evidence>
<dbReference type="EMBL" id="CT868651">
    <property type="protein sequence ID" value="CAK88633.1"/>
    <property type="molecule type" value="Genomic_DNA"/>
</dbReference>
<dbReference type="GeneID" id="5041821"/>